<name>A0A8S0WPQ6_CYCAE</name>
<keyword evidence="3" id="KW-1185">Reference proteome</keyword>
<accession>A0A8S0WPQ6</accession>
<evidence type="ECO:0000313" key="3">
    <source>
        <dbReference type="Proteomes" id="UP000467700"/>
    </source>
</evidence>
<proteinExistence type="predicted"/>
<evidence type="ECO:0000256" key="1">
    <source>
        <dbReference type="SAM" id="MobiDB-lite"/>
    </source>
</evidence>
<comment type="caution">
    <text evidence="2">The sequence shown here is derived from an EMBL/GenBank/DDBJ whole genome shotgun (WGS) entry which is preliminary data.</text>
</comment>
<dbReference type="Gene3D" id="3.30.420.10">
    <property type="entry name" value="Ribonuclease H-like superfamily/Ribonuclease H"/>
    <property type="match status" value="1"/>
</dbReference>
<organism evidence="2 3">
    <name type="scientific">Cyclocybe aegerita</name>
    <name type="common">Black poplar mushroom</name>
    <name type="synonym">Agrocybe aegerita</name>
    <dbReference type="NCBI Taxonomy" id="1973307"/>
    <lineage>
        <taxon>Eukaryota</taxon>
        <taxon>Fungi</taxon>
        <taxon>Dikarya</taxon>
        <taxon>Basidiomycota</taxon>
        <taxon>Agaricomycotina</taxon>
        <taxon>Agaricomycetes</taxon>
        <taxon>Agaricomycetidae</taxon>
        <taxon>Agaricales</taxon>
        <taxon>Agaricineae</taxon>
        <taxon>Bolbitiaceae</taxon>
        <taxon>Cyclocybe</taxon>
    </lineage>
</organism>
<dbReference type="GO" id="GO:0003676">
    <property type="term" value="F:nucleic acid binding"/>
    <property type="evidence" value="ECO:0007669"/>
    <property type="project" value="InterPro"/>
</dbReference>
<dbReference type="EMBL" id="CACVBS010000062">
    <property type="protein sequence ID" value="CAA7267667.1"/>
    <property type="molecule type" value="Genomic_DNA"/>
</dbReference>
<dbReference type="PANTHER" id="PTHR35871">
    <property type="entry name" value="EXPRESSED PROTEIN"/>
    <property type="match status" value="1"/>
</dbReference>
<feature type="region of interest" description="Disordered" evidence="1">
    <location>
        <begin position="1"/>
        <end position="41"/>
    </location>
</feature>
<evidence type="ECO:0000313" key="2">
    <source>
        <dbReference type="EMBL" id="CAA7267667.1"/>
    </source>
</evidence>
<dbReference type="OrthoDB" id="2416294at2759"/>
<gene>
    <name evidence="2" type="ORF">AAE3_LOCUS9959</name>
</gene>
<dbReference type="Proteomes" id="UP000467700">
    <property type="component" value="Unassembled WGS sequence"/>
</dbReference>
<protein>
    <submittedName>
        <fullName evidence="2">Uncharacterized protein</fullName>
    </submittedName>
</protein>
<sequence length="381" mass="43827">MGRHSKATTARLGNLNHPRRSYKPTVEDVSKSEDEDYIPTSNRQPLLEEGFFFLDEDLDSDSDWDPEDEEEVEVDEEELEGLKNESDIHQFAAVLCEAQALAVKAEREAAADKPNRPKHYTGNSKRSQRLHAFNWKKLAAAGLFLFDNAPSHQKRAMDALSARKMPKNAHATWTHHKDGPKMRTTCFSEHSTIQDFYYPDDHPTMPGWFKGMENIIRERSLWPQRGLNAQCEGFKCEPGKTDCCCRRLLFTQPDFVNQKSCLEELITSRGHICDFYPKYHCELNFIEQYWGAAKLQYRNSPKTTDIKEMERNVLACLDDVPDVSIKRYANRAARFINGYFQGLTGPEAAWANRKYHGHRTLPASVVAKLKEEFLKRFGGSK</sequence>
<dbReference type="InterPro" id="IPR036397">
    <property type="entry name" value="RNaseH_sf"/>
</dbReference>
<reference evidence="2 3" key="1">
    <citation type="submission" date="2020-01" db="EMBL/GenBank/DDBJ databases">
        <authorList>
            <person name="Gupta K D."/>
        </authorList>
    </citation>
    <scope>NUCLEOTIDE SEQUENCE [LARGE SCALE GENOMIC DNA]</scope>
</reference>
<dbReference type="PANTHER" id="PTHR35871:SF1">
    <property type="entry name" value="CXC1-LIKE CYSTEINE CLUSTER ASSOCIATED WITH KDZ TRANSPOSASES DOMAIN-CONTAINING PROTEIN"/>
    <property type="match status" value="1"/>
</dbReference>
<dbReference type="AlphaFoldDB" id="A0A8S0WPQ6"/>